<organism evidence="9 10">
    <name type="scientific">Cardamine amara subsp. amara</name>
    <dbReference type="NCBI Taxonomy" id="228776"/>
    <lineage>
        <taxon>Eukaryota</taxon>
        <taxon>Viridiplantae</taxon>
        <taxon>Streptophyta</taxon>
        <taxon>Embryophyta</taxon>
        <taxon>Tracheophyta</taxon>
        <taxon>Spermatophyta</taxon>
        <taxon>Magnoliopsida</taxon>
        <taxon>eudicotyledons</taxon>
        <taxon>Gunneridae</taxon>
        <taxon>Pentapetalae</taxon>
        <taxon>rosids</taxon>
        <taxon>malvids</taxon>
        <taxon>Brassicales</taxon>
        <taxon>Brassicaceae</taxon>
        <taxon>Cardamineae</taxon>
        <taxon>Cardamine</taxon>
    </lineage>
</organism>
<name>A0ABD1A3F4_CARAN</name>
<keyword evidence="3 6" id="KW-0812">Transmembrane</keyword>
<dbReference type="Pfam" id="PF00892">
    <property type="entry name" value="EamA"/>
    <property type="match status" value="2"/>
</dbReference>
<reference evidence="9 10" key="1">
    <citation type="submission" date="2024-04" db="EMBL/GenBank/DDBJ databases">
        <title>Genome assembly C_amara_ONT_v2.</title>
        <authorList>
            <person name="Yant L."/>
            <person name="Moore C."/>
            <person name="Slenker M."/>
        </authorList>
    </citation>
    <scope>NUCLEOTIDE SEQUENCE [LARGE SCALE GENOMIC DNA]</scope>
    <source>
        <tissue evidence="9">Leaf</tissue>
    </source>
</reference>
<evidence type="ECO:0000256" key="5">
    <source>
        <dbReference type="ARBA" id="ARBA00023136"/>
    </source>
</evidence>
<dbReference type="InterPro" id="IPR037185">
    <property type="entry name" value="EmrE-like"/>
</dbReference>
<evidence type="ECO:0000256" key="6">
    <source>
        <dbReference type="RuleBase" id="RU363077"/>
    </source>
</evidence>
<dbReference type="AlphaFoldDB" id="A0ABD1A3F4"/>
<dbReference type="SUPFAM" id="SSF103481">
    <property type="entry name" value="Multidrug resistance efflux transporter EmrE"/>
    <property type="match status" value="2"/>
</dbReference>
<feature type="transmembrane region" description="Helical" evidence="6">
    <location>
        <begin position="40"/>
        <end position="58"/>
    </location>
</feature>
<feature type="domain" description="EamA" evidence="8">
    <location>
        <begin position="184"/>
        <end position="322"/>
    </location>
</feature>
<gene>
    <name evidence="9" type="ORF">V5N11_003742</name>
</gene>
<evidence type="ECO:0000256" key="1">
    <source>
        <dbReference type="ARBA" id="ARBA00004141"/>
    </source>
</evidence>
<feature type="transmembrane region" description="Helical" evidence="6">
    <location>
        <begin position="70"/>
        <end position="88"/>
    </location>
</feature>
<dbReference type="InterPro" id="IPR030184">
    <property type="entry name" value="WAT1-related"/>
</dbReference>
<feature type="transmembrane region" description="Helical" evidence="6">
    <location>
        <begin position="278"/>
        <end position="298"/>
    </location>
</feature>
<feature type="transmembrane region" description="Helical" evidence="6">
    <location>
        <begin position="251"/>
        <end position="271"/>
    </location>
</feature>
<protein>
    <recommendedName>
        <fullName evidence="6">WAT1-related protein</fullName>
    </recommendedName>
</protein>
<proteinExistence type="inferred from homology"/>
<evidence type="ECO:0000313" key="9">
    <source>
        <dbReference type="EMBL" id="KAL1201327.1"/>
    </source>
</evidence>
<dbReference type="Proteomes" id="UP001558713">
    <property type="component" value="Unassembled WGS sequence"/>
</dbReference>
<comment type="similarity">
    <text evidence="2 6">Belongs to the drug/metabolite transporter (DMT) superfamily. Plant drug/metabolite exporter (P-DME) (TC 2.A.7.4) family.</text>
</comment>
<keyword evidence="5 6" id="KW-0472">Membrane</keyword>
<accession>A0ABD1A3F4</accession>
<dbReference type="PANTHER" id="PTHR31218">
    <property type="entry name" value="WAT1-RELATED PROTEIN"/>
    <property type="match status" value="1"/>
</dbReference>
<evidence type="ECO:0000256" key="2">
    <source>
        <dbReference type="ARBA" id="ARBA00007635"/>
    </source>
</evidence>
<keyword evidence="10" id="KW-1185">Reference proteome</keyword>
<dbReference type="InterPro" id="IPR000620">
    <property type="entry name" value="EamA_dom"/>
</dbReference>
<feature type="transmembrane region" description="Helical" evidence="6">
    <location>
        <begin position="100"/>
        <end position="121"/>
    </location>
</feature>
<feature type="region of interest" description="Disordered" evidence="7">
    <location>
        <begin position="352"/>
        <end position="379"/>
    </location>
</feature>
<sequence length="379" mass="41670">MKLSKARPFMAIVFIQCLYALMSIVAKLALNVGMSPHVLVAYRMAVASVLITPFALVLERNKRPKMTFKILFQIAILSLFEPVVEQNLYYSGMKLTTATFTSALCNALPAMTFIMACIFKLENVTIKSRHSQAKLVGTMVAIGGAMLMTFVKGNVIELPWTSNSRGLNGQSHAMLVPMQADIARGSIMLVASCFSWSCYIIFQAKIMAQYQAELSLTALMCNMGMLEATVMALIWERNNMSVWKIKPDVRLIASLYGGLVSGLAYYVIGWASKERGPVFVSAFNPLSMVIVALLSSFVFLEKMYLGRAVGSVIIVIGIYMVLWGKSKDSEGKLQPNAGCAETVVKIDEQMLPTPDNKQVVPTSDRLMNPKAAAQSREPV</sequence>
<keyword evidence="4 6" id="KW-1133">Transmembrane helix</keyword>
<comment type="subcellular location">
    <subcellularLocation>
        <location evidence="1 6">Membrane</location>
        <topology evidence="1 6">Multi-pass membrane protein</topology>
    </subcellularLocation>
</comment>
<evidence type="ECO:0000256" key="3">
    <source>
        <dbReference type="ARBA" id="ARBA00022692"/>
    </source>
</evidence>
<feature type="domain" description="EamA" evidence="8">
    <location>
        <begin position="18"/>
        <end position="149"/>
    </location>
</feature>
<evidence type="ECO:0000313" key="10">
    <source>
        <dbReference type="Proteomes" id="UP001558713"/>
    </source>
</evidence>
<feature type="transmembrane region" description="Helical" evidence="6">
    <location>
        <begin position="182"/>
        <end position="202"/>
    </location>
</feature>
<comment type="caution">
    <text evidence="9">The sequence shown here is derived from an EMBL/GenBank/DDBJ whole genome shotgun (WGS) entry which is preliminary data.</text>
</comment>
<dbReference type="GO" id="GO:0016020">
    <property type="term" value="C:membrane"/>
    <property type="evidence" value="ECO:0007669"/>
    <property type="project" value="UniProtKB-SubCell"/>
</dbReference>
<feature type="transmembrane region" description="Helical" evidence="6">
    <location>
        <begin position="133"/>
        <end position="151"/>
    </location>
</feature>
<feature type="transmembrane region" description="Helical" evidence="6">
    <location>
        <begin position="304"/>
        <end position="323"/>
    </location>
</feature>
<feature type="transmembrane region" description="Helical" evidence="6">
    <location>
        <begin position="12"/>
        <end position="34"/>
    </location>
</feature>
<dbReference type="EMBL" id="JBANAX010000590">
    <property type="protein sequence ID" value="KAL1201327.1"/>
    <property type="molecule type" value="Genomic_DNA"/>
</dbReference>
<evidence type="ECO:0000259" key="8">
    <source>
        <dbReference type="Pfam" id="PF00892"/>
    </source>
</evidence>
<evidence type="ECO:0000256" key="7">
    <source>
        <dbReference type="SAM" id="MobiDB-lite"/>
    </source>
</evidence>
<evidence type="ECO:0000256" key="4">
    <source>
        <dbReference type="ARBA" id="ARBA00022989"/>
    </source>
</evidence>
<feature type="transmembrane region" description="Helical" evidence="6">
    <location>
        <begin position="214"/>
        <end position="235"/>
    </location>
</feature>